<keyword evidence="4" id="KW-0472">Membrane</keyword>
<evidence type="ECO:0000256" key="1">
    <source>
        <dbReference type="ARBA" id="ARBA00008231"/>
    </source>
</evidence>
<keyword evidence="4" id="KW-1133">Transmembrane helix</keyword>
<dbReference type="RefSeq" id="WP_100130383.1">
    <property type="nucleotide sequence ID" value="NZ_CADDYJ010000006.1"/>
</dbReference>
<dbReference type="EMBL" id="NJPP01000006">
    <property type="protein sequence ID" value="PIT70572.1"/>
    <property type="molecule type" value="Genomic_DNA"/>
</dbReference>
<evidence type="ECO:0000256" key="3">
    <source>
        <dbReference type="ARBA" id="ARBA00023186"/>
    </source>
</evidence>
<comment type="caution">
    <text evidence="5">The sequence shown here is derived from an EMBL/GenBank/DDBJ whole genome shotgun (WGS) entry which is preliminary data.</text>
</comment>
<keyword evidence="2" id="KW-0809">Transit peptide</keyword>
<dbReference type="InterPro" id="IPR011419">
    <property type="entry name" value="ATP12_ATP_synth-F1-assembly"/>
</dbReference>
<comment type="similarity">
    <text evidence="1">Belongs to the ATP12 family.</text>
</comment>
<sequence length="265" mass="30322">MREILNHFDRPLNENILNKKSSVQETQNFSCQSHPKRFYRQVKIACEEGGFTILLDERPVKTPAKRRFLVPTEVFAEFIAQEFESQKHVVDPAKMPMTRLVNTVIDGIADDMQGVFEDLLRFVACDMILYRAQTPKELVQKQSEQWDSLLDWAEEKLGARFYLTEGLMHVEQAPEAIQAVSNYLRSVESPYMLAALHMMTTLTGSALIALAVAVGKIDADHAWSIAHLDEDWMMEQWGMDKETMARRAHKKVEFKAAVTIVSTCL</sequence>
<reference evidence="5 6" key="1">
    <citation type="submission" date="2017-06" db="EMBL/GenBank/DDBJ databases">
        <title>Draft genome of Bartonella tribocorum C635.</title>
        <authorList>
            <person name="Hadjadj L."/>
            <person name="Jiyipong T."/>
            <person name="Diene S.M."/>
            <person name="Morand S."/>
            <person name="Rolain J.-M."/>
        </authorList>
    </citation>
    <scope>NUCLEOTIDE SEQUENCE [LARGE SCALE GENOMIC DNA]</scope>
    <source>
        <strain evidence="5 6">C635</strain>
    </source>
</reference>
<keyword evidence="3" id="KW-0143">Chaperone</keyword>
<dbReference type="PANTHER" id="PTHR21013">
    <property type="entry name" value="ATP SYNTHASE MITOCHONDRIAL F1 COMPLEX ASSEMBLY FACTOR 2/ATP12 PROTEIN, MITOCHONDRIAL PRECURSOR"/>
    <property type="match status" value="1"/>
</dbReference>
<evidence type="ECO:0000256" key="4">
    <source>
        <dbReference type="SAM" id="Phobius"/>
    </source>
</evidence>
<dbReference type="Gene3D" id="3.30.2180.10">
    <property type="entry name" value="ATP12-like"/>
    <property type="match status" value="1"/>
</dbReference>
<dbReference type="Gene3D" id="1.10.3580.10">
    <property type="entry name" value="ATP12 ATPase"/>
    <property type="match status" value="1"/>
</dbReference>
<dbReference type="Proteomes" id="UP000230791">
    <property type="component" value="Unassembled WGS sequence"/>
</dbReference>
<feature type="transmembrane region" description="Helical" evidence="4">
    <location>
        <begin position="191"/>
        <end position="214"/>
    </location>
</feature>
<accession>A0A2M6UWK3</accession>
<protein>
    <submittedName>
        <fullName evidence="5">ATPase</fullName>
    </submittedName>
</protein>
<organism evidence="5 6">
    <name type="scientific">Bartonella tribocorum</name>
    <dbReference type="NCBI Taxonomy" id="85701"/>
    <lineage>
        <taxon>Bacteria</taxon>
        <taxon>Pseudomonadati</taxon>
        <taxon>Pseudomonadota</taxon>
        <taxon>Alphaproteobacteria</taxon>
        <taxon>Hyphomicrobiales</taxon>
        <taxon>Bartonellaceae</taxon>
        <taxon>Bartonella</taxon>
    </lineage>
</organism>
<dbReference type="OrthoDB" id="9797825at2"/>
<dbReference type="PANTHER" id="PTHR21013:SF10">
    <property type="entry name" value="ATP SYNTHASE MITOCHONDRIAL F1 COMPLEX ASSEMBLY FACTOR 2"/>
    <property type="match status" value="1"/>
</dbReference>
<keyword evidence="4" id="KW-0812">Transmembrane</keyword>
<dbReference type="InterPro" id="IPR023335">
    <property type="entry name" value="ATP12_ortho_dom_sf"/>
</dbReference>
<dbReference type="AlphaFoldDB" id="A0A2M6UWK3"/>
<evidence type="ECO:0000313" key="5">
    <source>
        <dbReference type="EMBL" id="PIT70572.1"/>
    </source>
</evidence>
<dbReference type="SUPFAM" id="SSF160909">
    <property type="entry name" value="ATP12-like"/>
    <property type="match status" value="1"/>
</dbReference>
<gene>
    <name evidence="5" type="ORF">CEV08_03415</name>
</gene>
<proteinExistence type="inferred from homology"/>
<dbReference type="Pfam" id="PF07542">
    <property type="entry name" value="ATP12"/>
    <property type="match status" value="1"/>
</dbReference>
<dbReference type="GO" id="GO:0043461">
    <property type="term" value="P:proton-transporting ATP synthase complex assembly"/>
    <property type="evidence" value="ECO:0007669"/>
    <property type="project" value="InterPro"/>
</dbReference>
<name>A0A2M6UWK3_9HYPH</name>
<dbReference type="InterPro" id="IPR042272">
    <property type="entry name" value="ATP12_ATP_synth-F1-assembly_N"/>
</dbReference>
<evidence type="ECO:0000256" key="2">
    <source>
        <dbReference type="ARBA" id="ARBA00022946"/>
    </source>
</evidence>
<evidence type="ECO:0000313" key="6">
    <source>
        <dbReference type="Proteomes" id="UP000230791"/>
    </source>
</evidence>